<name>A0A5J4Z5B9_PORPP</name>
<feature type="region of interest" description="Disordered" evidence="1">
    <location>
        <begin position="255"/>
        <end position="275"/>
    </location>
</feature>
<evidence type="ECO:0000313" key="2">
    <source>
        <dbReference type="EMBL" id="KAA8499041.1"/>
    </source>
</evidence>
<proteinExistence type="predicted"/>
<feature type="region of interest" description="Disordered" evidence="1">
    <location>
        <begin position="364"/>
        <end position="477"/>
    </location>
</feature>
<accession>A0A5J4Z5B9</accession>
<feature type="region of interest" description="Disordered" evidence="1">
    <location>
        <begin position="569"/>
        <end position="600"/>
    </location>
</feature>
<gene>
    <name evidence="2" type="ORF">FVE85_6626</name>
</gene>
<protein>
    <submittedName>
        <fullName evidence="2">Uncharacterized protein</fullName>
    </submittedName>
</protein>
<dbReference type="AlphaFoldDB" id="A0A5J4Z5B9"/>
<feature type="compositionally biased region" description="Polar residues" evidence="1">
    <location>
        <begin position="448"/>
        <end position="465"/>
    </location>
</feature>
<sequence length="917" mass="100269">MTDRLVSMLLRSTREKGRKNSAANAKLQVDVDSVPFMSTIPDVGPESEGWQTARAAATKPMTGAEYVKVVRNSRRKLQVSDMTKSGTSIDPMSSNSLQEQTDQRIHSHVSDDKQLAAMDVNSEDEEEYDVGTVVQMTFRELDAILKDMVIRSALTQERSDSGKMLALVSPDGSFKRVSSPSGVDPEVSPHKRASCRRNIDIAGNFLQDDGLDGDMGSDYDPDTIVHLTVGDLDGMLAEVKKSLVKKSRSTKQVCVEESDHRELNGYTNGEPHVDDYGDVGDIVSDESPSSPRPLDVLEFTRLSSGDVELVGEDDPAGGDEPEPVSSTSIVERIDLCASNFDAMMNAQLWQEKGKGPLKEVAVLSRPNDRETARPPSPSAAGAWTDAQSGLGETGRQRSKTRERSSRGLQKKYSLLGSSATKGFLKRDKSQEEGVPSLDASPSAGGRGMSQNRGSSRAQVDASKSSIRSRRDPDAQQPLEVRIFDANLQGEAASTPLAARTKVQTPSSAGKPSVFPVTPGISFGDTPSYANTKLKAQQDFASLPSDNFVEFGASDNHEFISAPAIWSKGGSLRHRSATDDVPNSSAAESLEKQKNFKLQGRMSSLGRASSLRQSMNLKGSFDQLQEKLGSRSRSKRYSTGNAPPAGASGPATPTAPGSARVNVFRKDFSTLRSEVLKEADLVLVPGGFEQSTQLFHAIILGNAVRLEILDMLIAVKVLEVHVHALKAQHFKTFFAWFDDFRMFVEFVFQIQDSVIFTWIARSFHNSGSISTASRKTWKREVYECIAGIVRTRSSLNGPLNRILFQDLYDKVFYLARRLLEFCSLIEAEIPLLDARPGTEGGGSMDVPFVNFLAANSMANTHLPIVMRGASASGDRGRMWVTAHDKESSSSLLFRLWQRKADNAHFLMVHQLGDSLEKR</sequence>
<feature type="compositionally biased region" description="Low complexity" evidence="1">
    <location>
        <begin position="637"/>
        <end position="657"/>
    </location>
</feature>
<dbReference type="EMBL" id="VRMN01000001">
    <property type="protein sequence ID" value="KAA8499041.1"/>
    <property type="molecule type" value="Genomic_DNA"/>
</dbReference>
<evidence type="ECO:0000256" key="1">
    <source>
        <dbReference type="SAM" id="MobiDB-lite"/>
    </source>
</evidence>
<feature type="region of interest" description="Disordered" evidence="1">
    <location>
        <begin position="627"/>
        <end position="657"/>
    </location>
</feature>
<feature type="compositionally biased region" description="Acidic residues" evidence="1">
    <location>
        <begin position="309"/>
        <end position="322"/>
    </location>
</feature>
<reference evidence="3" key="1">
    <citation type="journal article" date="2019" name="Nat. Commun.">
        <title>Expansion of phycobilisome linker gene families in mesophilic red algae.</title>
        <authorList>
            <person name="Lee J."/>
            <person name="Kim D."/>
            <person name="Bhattacharya D."/>
            <person name="Yoon H.S."/>
        </authorList>
    </citation>
    <scope>NUCLEOTIDE SEQUENCE [LARGE SCALE GENOMIC DNA]</scope>
    <source>
        <strain evidence="3">CCMP 1328</strain>
    </source>
</reference>
<organism evidence="2 3">
    <name type="scientific">Porphyridium purpureum</name>
    <name type="common">Red alga</name>
    <name type="synonym">Porphyridium cruentum</name>
    <dbReference type="NCBI Taxonomy" id="35688"/>
    <lineage>
        <taxon>Eukaryota</taxon>
        <taxon>Rhodophyta</taxon>
        <taxon>Bangiophyceae</taxon>
        <taxon>Porphyridiales</taxon>
        <taxon>Porphyridiaceae</taxon>
        <taxon>Porphyridium</taxon>
    </lineage>
</organism>
<dbReference type="Proteomes" id="UP000324585">
    <property type="component" value="Unassembled WGS sequence"/>
</dbReference>
<comment type="caution">
    <text evidence="2">The sequence shown here is derived from an EMBL/GenBank/DDBJ whole genome shotgun (WGS) entry which is preliminary data.</text>
</comment>
<feature type="region of interest" description="Disordered" evidence="1">
    <location>
        <begin position="308"/>
        <end position="328"/>
    </location>
</feature>
<keyword evidence="3" id="KW-1185">Reference proteome</keyword>
<evidence type="ECO:0000313" key="3">
    <source>
        <dbReference type="Proteomes" id="UP000324585"/>
    </source>
</evidence>